<keyword evidence="2" id="KW-1185">Reference proteome</keyword>
<keyword evidence="1" id="KW-0223">Dioxygenase</keyword>
<evidence type="ECO:0000313" key="1">
    <source>
        <dbReference type="EMBL" id="CAH6723023.1"/>
    </source>
</evidence>
<gene>
    <name evidence="1" type="ORF">CLIB1444_12S02520</name>
</gene>
<keyword evidence="1" id="KW-0560">Oxidoreductase</keyword>
<reference evidence="1" key="1">
    <citation type="submission" date="2022-06" db="EMBL/GenBank/DDBJ databases">
        <authorList>
            <person name="Legras J.-L."/>
            <person name="Devillers H."/>
            <person name="Grondin C."/>
        </authorList>
    </citation>
    <scope>NUCLEOTIDE SEQUENCE</scope>
    <source>
        <strain evidence="1">CLIB 1444</strain>
    </source>
</reference>
<name>A0ACA9YE85_9ASCO</name>
<evidence type="ECO:0000313" key="2">
    <source>
        <dbReference type="Proteomes" id="UP001152531"/>
    </source>
</evidence>
<comment type="caution">
    <text evidence="1">The sequence shown here is derived from an EMBL/GenBank/DDBJ whole genome shotgun (WGS) entry which is preliminary data.</text>
</comment>
<proteinExistence type="predicted"/>
<accession>A0ACA9YE85</accession>
<protein>
    <submittedName>
        <fullName evidence="1">4-hydroxyphenylpyruvate dioxygenase</fullName>
    </submittedName>
</protein>
<dbReference type="Proteomes" id="UP001152531">
    <property type="component" value="Unassembled WGS sequence"/>
</dbReference>
<organism evidence="1 2">
    <name type="scientific">[Candida] jaroonii</name>
    <dbReference type="NCBI Taxonomy" id="467808"/>
    <lineage>
        <taxon>Eukaryota</taxon>
        <taxon>Fungi</taxon>
        <taxon>Dikarya</taxon>
        <taxon>Ascomycota</taxon>
        <taxon>Saccharomycotina</taxon>
        <taxon>Pichiomycetes</taxon>
        <taxon>Debaryomycetaceae</taxon>
        <taxon>Yamadazyma</taxon>
    </lineage>
</organism>
<sequence>MYMSDAIHRMYNLDDYDEDEVSDCEDCFDQSCQCQLTSQSDGTSVSAFTDTLQETSDKELYQELPFYPYETGEPLEDSTFELLLDGQIIEKSANDGFFGFHHITIVTSSAKNLSKLFQLTMGFEEIASKTLETGSRSIAAHVIRNGDIVIEFVNTLNPPPNNPSMLPQPYQKLIDTNLRYEELKADVQSHLHDSIGRLFQRHLYNSNETFEILHKDIEGFTDRAFDEFYSTTVTSIEDKIDLYELSEYLKNHGEGIIDISFKVKSVDKIFQRAVKFGANVLKYPKISVDQYGSVKMATIVIPGTDIRHTLIENIDYVGNYLPHYSNEFFPKIGFNSIDLSAIDHCVENYSWKQMSFHARLYAEIFGFRKFWSVDEKDISTDKSSLRSTVMASSNGKIRIPINEPSKGAFKSQIEEFYDYNCGPGVQHMALRTDNIIETVRKMKRNGVSFNNAPENYYERLANRMKQCHASIYEDFEQIKELGILIDFDEESCGPNRKCNYILQIFTHPLNDRPTLFIEIIQRHHHNGFGKGTFKGLFETIEHQQRLRGNLVPSDRS</sequence>
<dbReference type="EMBL" id="CALSDN010000012">
    <property type="protein sequence ID" value="CAH6723023.1"/>
    <property type="molecule type" value="Genomic_DNA"/>
</dbReference>